<keyword evidence="2" id="KW-1003">Cell membrane</keyword>
<comment type="caution">
    <text evidence="7">The sequence shown here is derived from an EMBL/GenBank/DDBJ whole genome shotgun (WGS) entry which is preliminary data.</text>
</comment>
<protein>
    <recommendedName>
        <fullName evidence="6">Phosphatidylglycerol lysyltransferase C-terminal domain-containing protein</fullName>
    </recommendedName>
</protein>
<dbReference type="Pfam" id="PF09924">
    <property type="entry name" value="LPG_synthase_C"/>
    <property type="match status" value="1"/>
</dbReference>
<evidence type="ECO:0000313" key="7">
    <source>
        <dbReference type="EMBL" id="PIW17482.1"/>
    </source>
</evidence>
<dbReference type="InterPro" id="IPR051211">
    <property type="entry name" value="PG_lysyltransferase"/>
</dbReference>
<feature type="domain" description="Phosphatidylglycerol lysyltransferase C-terminal" evidence="6">
    <location>
        <begin position="96"/>
        <end position="287"/>
    </location>
</feature>
<keyword evidence="4" id="KW-1133">Transmembrane helix</keyword>
<dbReference type="GO" id="GO:0005886">
    <property type="term" value="C:plasma membrane"/>
    <property type="evidence" value="ECO:0007669"/>
    <property type="project" value="UniProtKB-SubCell"/>
</dbReference>
<dbReference type="AlphaFoldDB" id="A0A2M7G659"/>
<evidence type="ECO:0000259" key="6">
    <source>
        <dbReference type="Pfam" id="PF09924"/>
    </source>
</evidence>
<evidence type="ECO:0000256" key="5">
    <source>
        <dbReference type="ARBA" id="ARBA00023136"/>
    </source>
</evidence>
<organism evidence="7 8">
    <name type="scientific">bacterium (Candidatus Blackallbacteria) CG17_big_fil_post_rev_8_21_14_2_50_48_46</name>
    <dbReference type="NCBI Taxonomy" id="2014261"/>
    <lineage>
        <taxon>Bacteria</taxon>
        <taxon>Candidatus Blackallbacteria</taxon>
    </lineage>
</organism>
<dbReference type="GO" id="GO:0016755">
    <property type="term" value="F:aminoacyltransferase activity"/>
    <property type="evidence" value="ECO:0007669"/>
    <property type="project" value="TreeGrafter"/>
</dbReference>
<comment type="subcellular location">
    <subcellularLocation>
        <location evidence="1">Cell membrane</location>
        <topology evidence="1">Multi-pass membrane protein</topology>
    </subcellularLocation>
</comment>
<dbReference type="PANTHER" id="PTHR34697">
    <property type="entry name" value="PHOSPHATIDYLGLYCEROL LYSYLTRANSFERASE"/>
    <property type="match status" value="1"/>
</dbReference>
<gene>
    <name evidence="7" type="ORF">COW36_08255</name>
</gene>
<sequence>MQAGQVLNRLAPEYAWPPDALEAEPLLPLSWSWGQRNEAQFKTVQLFFSRRTWIPFADLPPWETMHALTHSLHTYGQNGFVIRGCPPGLEHQLLQRGGQSLISGREALLDLQGAHFQKRSLKDLIRRGRRHGIPYEVLTPAQYQDKRLKDFIQSISQNYPTTLRFLYLRELEQAQRVFVFESNKGQILGLVSLSRSGRQSWHAELMLRHPQAPIGLMESLISEIFIKLRHEGYLWWSLGEVPFYPLAKPQGLKEQLLHQAGRSLEPVFSAEGLYRFKAKFRPFWRPVLLYGYPDLNWRVLWDMFQLSQCAQLAWQAWMPTFFT</sequence>
<dbReference type="SUPFAM" id="SSF55729">
    <property type="entry name" value="Acyl-CoA N-acyltransferases (Nat)"/>
    <property type="match status" value="1"/>
</dbReference>
<evidence type="ECO:0000256" key="3">
    <source>
        <dbReference type="ARBA" id="ARBA00022692"/>
    </source>
</evidence>
<reference evidence="7 8" key="1">
    <citation type="submission" date="2017-09" db="EMBL/GenBank/DDBJ databases">
        <title>Depth-based differentiation of microbial function through sediment-hosted aquifers and enrichment of novel symbionts in the deep terrestrial subsurface.</title>
        <authorList>
            <person name="Probst A.J."/>
            <person name="Ladd B."/>
            <person name="Jarett J.K."/>
            <person name="Geller-Mcgrath D.E."/>
            <person name="Sieber C.M."/>
            <person name="Emerson J.B."/>
            <person name="Anantharaman K."/>
            <person name="Thomas B.C."/>
            <person name="Malmstrom R."/>
            <person name="Stieglmeier M."/>
            <person name="Klingl A."/>
            <person name="Woyke T."/>
            <person name="Ryan C.M."/>
            <person name="Banfield J.F."/>
        </authorList>
    </citation>
    <scope>NUCLEOTIDE SEQUENCE [LARGE SCALE GENOMIC DNA]</scope>
    <source>
        <strain evidence="7">CG17_big_fil_post_rev_8_21_14_2_50_48_46</strain>
    </source>
</reference>
<proteinExistence type="predicted"/>
<evidence type="ECO:0000256" key="1">
    <source>
        <dbReference type="ARBA" id="ARBA00004651"/>
    </source>
</evidence>
<dbReference type="Proteomes" id="UP000231019">
    <property type="component" value="Unassembled WGS sequence"/>
</dbReference>
<evidence type="ECO:0000256" key="4">
    <source>
        <dbReference type="ARBA" id="ARBA00022989"/>
    </source>
</evidence>
<dbReference type="PANTHER" id="PTHR34697:SF2">
    <property type="entry name" value="PHOSPHATIDYLGLYCEROL LYSYLTRANSFERASE"/>
    <property type="match status" value="1"/>
</dbReference>
<accession>A0A2M7G659</accession>
<evidence type="ECO:0000256" key="2">
    <source>
        <dbReference type="ARBA" id="ARBA00022475"/>
    </source>
</evidence>
<dbReference type="GO" id="GO:0055091">
    <property type="term" value="P:phospholipid homeostasis"/>
    <property type="evidence" value="ECO:0007669"/>
    <property type="project" value="TreeGrafter"/>
</dbReference>
<dbReference type="InterPro" id="IPR016181">
    <property type="entry name" value="Acyl_CoA_acyltransferase"/>
</dbReference>
<dbReference type="EMBL" id="PFFQ01000023">
    <property type="protein sequence ID" value="PIW17482.1"/>
    <property type="molecule type" value="Genomic_DNA"/>
</dbReference>
<evidence type="ECO:0000313" key="8">
    <source>
        <dbReference type="Proteomes" id="UP000231019"/>
    </source>
</evidence>
<keyword evidence="3" id="KW-0812">Transmembrane</keyword>
<name>A0A2M7G659_9BACT</name>
<dbReference type="InterPro" id="IPR024320">
    <property type="entry name" value="LPG_synthase_C"/>
</dbReference>
<keyword evidence="5" id="KW-0472">Membrane</keyword>